<gene>
    <name evidence="9" type="ORF">SYN_00240</name>
</gene>
<dbReference type="SUPFAM" id="SSF111369">
    <property type="entry name" value="HlyD-like secretion proteins"/>
    <property type="match status" value="1"/>
</dbReference>
<dbReference type="InParanoid" id="Q2LXA7"/>
<dbReference type="FunCoup" id="Q2LXA7">
    <property type="interactions" value="49"/>
</dbReference>
<evidence type="ECO:0000256" key="3">
    <source>
        <dbReference type="ARBA" id="ARBA00022729"/>
    </source>
</evidence>
<keyword evidence="4" id="KW-0574">Periplasm</keyword>
<keyword evidence="5 6" id="KW-0175">Coiled coil</keyword>
<dbReference type="InterPro" id="IPR050465">
    <property type="entry name" value="UPF0194_transport"/>
</dbReference>
<dbReference type="Gene3D" id="2.40.50.100">
    <property type="match status" value="1"/>
</dbReference>
<comment type="subcellular location">
    <subcellularLocation>
        <location evidence="1">Periplasm</location>
    </subcellularLocation>
</comment>
<comment type="similarity">
    <text evidence="2">Belongs to the UPF0194 family.</text>
</comment>
<feature type="coiled-coil region" evidence="6">
    <location>
        <begin position="110"/>
        <end position="137"/>
    </location>
</feature>
<dbReference type="InterPro" id="IPR059052">
    <property type="entry name" value="HH_YbhG-like"/>
</dbReference>
<keyword evidence="10" id="KW-1185">Reference proteome</keyword>
<evidence type="ECO:0000256" key="2">
    <source>
        <dbReference type="ARBA" id="ARBA00010602"/>
    </source>
</evidence>
<dbReference type="GO" id="GO:0042597">
    <property type="term" value="C:periplasmic space"/>
    <property type="evidence" value="ECO:0007669"/>
    <property type="project" value="UniProtKB-SubCell"/>
</dbReference>
<dbReference type="STRING" id="56780.SYN_00240"/>
<feature type="domain" description="CusB-like beta-barrel" evidence="8">
    <location>
        <begin position="242"/>
        <end position="326"/>
    </location>
</feature>
<dbReference type="AlphaFoldDB" id="Q2LXA7"/>
<organism evidence="9 10">
    <name type="scientific">Syntrophus aciditrophicus (strain SB)</name>
    <dbReference type="NCBI Taxonomy" id="56780"/>
    <lineage>
        <taxon>Bacteria</taxon>
        <taxon>Pseudomonadati</taxon>
        <taxon>Thermodesulfobacteriota</taxon>
        <taxon>Syntrophia</taxon>
        <taxon>Syntrophales</taxon>
        <taxon>Syntrophaceae</taxon>
        <taxon>Syntrophus</taxon>
    </lineage>
</organism>
<sequence length="328" mass="36110">MKTKRLIIVALLVVALLVIIVWSKGKDRREEGAMKLSGNIEVTEMNLSFKRPGKITLLLTEEGQSVKKGDKLAELDAEELGNQLRQYQAQVYESGFRLEELLAGSRPQEIEQARAAVGQAKAELVKAKADFDRAEELYANGAIAAEERDALRRAYLVTVAQLKRSTEALSLVREGPRREEIQAIRMRLQQAKAALAASENRLRDSYLFAPSNGVVLKKTAELGETLATGVPVYKIGDVANPWVKVYIKEDKLGLVKLGQSASVTTDSYPGKVYKGAVTYIASEAEFTPKNVQTEEERVKLVFGLKVSVENPAGELKPGMPADVRIALR</sequence>
<protein>
    <submittedName>
        <fullName evidence="9">Periplasmic component of efflux system</fullName>
    </submittedName>
</protein>
<evidence type="ECO:0000259" key="7">
    <source>
        <dbReference type="Pfam" id="PF25881"/>
    </source>
</evidence>
<evidence type="ECO:0000256" key="4">
    <source>
        <dbReference type="ARBA" id="ARBA00022764"/>
    </source>
</evidence>
<dbReference type="RefSeq" id="WP_011418732.1">
    <property type="nucleotide sequence ID" value="NC_007759.1"/>
</dbReference>
<keyword evidence="3" id="KW-0732">Signal</keyword>
<accession>Q2LXA7</accession>
<dbReference type="EMBL" id="CP000252">
    <property type="protein sequence ID" value="ABC78715.1"/>
    <property type="molecule type" value="Genomic_DNA"/>
</dbReference>
<dbReference type="Gene3D" id="2.40.30.170">
    <property type="match status" value="1"/>
</dbReference>
<evidence type="ECO:0000313" key="10">
    <source>
        <dbReference type="Proteomes" id="UP000001933"/>
    </source>
</evidence>
<dbReference type="PANTHER" id="PTHR32347">
    <property type="entry name" value="EFFLUX SYSTEM COMPONENT YKNX-RELATED"/>
    <property type="match status" value="1"/>
</dbReference>
<dbReference type="Pfam" id="PF25954">
    <property type="entry name" value="Beta-barrel_RND_2"/>
    <property type="match status" value="1"/>
</dbReference>
<proteinExistence type="inferred from homology"/>
<evidence type="ECO:0000256" key="1">
    <source>
        <dbReference type="ARBA" id="ARBA00004418"/>
    </source>
</evidence>
<reference evidence="9 10" key="1">
    <citation type="journal article" date="2007" name="Proc. Natl. Acad. Sci. U.S.A.">
        <title>The genome of Syntrophus aciditrophicus: life at the thermodynamic limit of microbial growth.</title>
        <authorList>
            <person name="McInerney M.J."/>
            <person name="Rohlin L."/>
            <person name="Mouttaki H."/>
            <person name="Kim U."/>
            <person name="Krupp R.S."/>
            <person name="Rios-Hernandez L."/>
            <person name="Sieber J."/>
            <person name="Struchtemeyer C.G."/>
            <person name="Bhattacharyya A."/>
            <person name="Campbell J.W."/>
            <person name="Gunsalus R.P."/>
        </authorList>
    </citation>
    <scope>NUCLEOTIDE SEQUENCE [LARGE SCALE GENOMIC DNA]</scope>
    <source>
        <strain evidence="9 10">SB</strain>
    </source>
</reference>
<dbReference type="KEGG" id="sat:SYN_00240"/>
<feature type="domain" description="YbhG-like alpha-helical hairpin" evidence="7">
    <location>
        <begin position="75"/>
        <end position="203"/>
    </location>
</feature>
<evidence type="ECO:0000256" key="5">
    <source>
        <dbReference type="ARBA" id="ARBA00023054"/>
    </source>
</evidence>
<dbReference type="Pfam" id="PF25881">
    <property type="entry name" value="HH_YBHG"/>
    <property type="match status" value="1"/>
</dbReference>
<dbReference type="Gene3D" id="1.10.287.470">
    <property type="entry name" value="Helix hairpin bin"/>
    <property type="match status" value="1"/>
</dbReference>
<dbReference type="InterPro" id="IPR058792">
    <property type="entry name" value="Beta-barrel_RND_2"/>
</dbReference>
<evidence type="ECO:0000259" key="8">
    <source>
        <dbReference type="Pfam" id="PF25954"/>
    </source>
</evidence>
<dbReference type="Proteomes" id="UP000001933">
    <property type="component" value="Chromosome"/>
</dbReference>
<dbReference type="OrthoDB" id="9778236at2"/>
<dbReference type="HOGENOM" id="CLU_018816_6_3_7"/>
<dbReference type="eggNOG" id="COG0845">
    <property type="taxonomic scope" value="Bacteria"/>
</dbReference>
<evidence type="ECO:0000313" key="9">
    <source>
        <dbReference type="EMBL" id="ABC78715.1"/>
    </source>
</evidence>
<name>Q2LXA7_SYNAS</name>
<evidence type="ECO:0000256" key="6">
    <source>
        <dbReference type="SAM" id="Coils"/>
    </source>
</evidence>
<dbReference type="PANTHER" id="PTHR32347:SF29">
    <property type="entry name" value="UPF0194 MEMBRANE PROTEIN YBHG"/>
    <property type="match status" value="1"/>
</dbReference>